<keyword evidence="2" id="KW-1185">Reference proteome</keyword>
<sequence>MVPFGLGSLCIGSVPSIHRTPPLLCHSLFLVVVPIVTIRLDAPLPLYLHFATFSTLPIWTCLFPLHQPKAPFHILPLPSLSKISPIHPPHNHLLPRQDPFPFTSQIV</sequence>
<evidence type="ECO:0000313" key="1">
    <source>
        <dbReference type="EMBL" id="PWN51545.1"/>
    </source>
</evidence>
<proteinExistence type="predicted"/>
<gene>
    <name evidence="1" type="ORF">IE53DRAFT_46652</name>
</gene>
<dbReference type="EMBL" id="KZ819835">
    <property type="protein sequence ID" value="PWN51545.1"/>
    <property type="molecule type" value="Genomic_DNA"/>
</dbReference>
<organism evidence="1 2">
    <name type="scientific">Violaceomyces palustris</name>
    <dbReference type="NCBI Taxonomy" id="1673888"/>
    <lineage>
        <taxon>Eukaryota</taxon>
        <taxon>Fungi</taxon>
        <taxon>Dikarya</taxon>
        <taxon>Basidiomycota</taxon>
        <taxon>Ustilaginomycotina</taxon>
        <taxon>Ustilaginomycetes</taxon>
        <taxon>Violaceomycetales</taxon>
        <taxon>Violaceomycetaceae</taxon>
        <taxon>Violaceomyces</taxon>
    </lineage>
</organism>
<protein>
    <submittedName>
        <fullName evidence="1">Uncharacterized protein</fullName>
    </submittedName>
</protein>
<evidence type="ECO:0000313" key="2">
    <source>
        <dbReference type="Proteomes" id="UP000245626"/>
    </source>
</evidence>
<accession>A0ACD0P0B8</accession>
<dbReference type="Proteomes" id="UP000245626">
    <property type="component" value="Unassembled WGS sequence"/>
</dbReference>
<reference evidence="1 2" key="1">
    <citation type="journal article" date="2018" name="Mol. Biol. Evol.">
        <title>Broad Genomic Sampling Reveals a Smut Pathogenic Ancestry of the Fungal Clade Ustilaginomycotina.</title>
        <authorList>
            <person name="Kijpornyongpan T."/>
            <person name="Mondo S.J."/>
            <person name="Barry K."/>
            <person name="Sandor L."/>
            <person name="Lee J."/>
            <person name="Lipzen A."/>
            <person name="Pangilinan J."/>
            <person name="LaButti K."/>
            <person name="Hainaut M."/>
            <person name="Henrissat B."/>
            <person name="Grigoriev I.V."/>
            <person name="Spatafora J.W."/>
            <person name="Aime M.C."/>
        </authorList>
    </citation>
    <scope>NUCLEOTIDE SEQUENCE [LARGE SCALE GENOMIC DNA]</scope>
    <source>
        <strain evidence="1 2">SA 807</strain>
    </source>
</reference>
<name>A0ACD0P0B8_9BASI</name>